<evidence type="ECO:0000256" key="1">
    <source>
        <dbReference type="SAM" id="MobiDB-lite"/>
    </source>
</evidence>
<dbReference type="GeneID" id="63866898"/>
<dbReference type="AlphaFoldDB" id="A0A8G1RL65"/>
<dbReference type="VEuPathDB" id="FungiDB:BO72DRAFT_515940"/>
<feature type="compositionally biased region" description="Polar residues" evidence="1">
    <location>
        <begin position="470"/>
        <end position="485"/>
    </location>
</feature>
<evidence type="ECO:0000313" key="2">
    <source>
        <dbReference type="EMBL" id="RAK74457.1"/>
    </source>
</evidence>
<proteinExistence type="predicted"/>
<name>A0A8G1RL65_9EURO</name>
<dbReference type="OrthoDB" id="4506314at2759"/>
<evidence type="ECO:0000313" key="3">
    <source>
        <dbReference type="Proteomes" id="UP000249789"/>
    </source>
</evidence>
<organism evidence="2 3">
    <name type="scientific">Aspergillus fijiensis CBS 313.89</name>
    <dbReference type="NCBI Taxonomy" id="1448319"/>
    <lineage>
        <taxon>Eukaryota</taxon>
        <taxon>Fungi</taxon>
        <taxon>Dikarya</taxon>
        <taxon>Ascomycota</taxon>
        <taxon>Pezizomycotina</taxon>
        <taxon>Eurotiomycetes</taxon>
        <taxon>Eurotiomycetidae</taxon>
        <taxon>Eurotiales</taxon>
        <taxon>Aspergillaceae</taxon>
        <taxon>Aspergillus</taxon>
    </lineage>
</organism>
<feature type="compositionally biased region" description="Polar residues" evidence="1">
    <location>
        <begin position="164"/>
        <end position="174"/>
    </location>
</feature>
<feature type="region of interest" description="Disordered" evidence="1">
    <location>
        <begin position="463"/>
        <end position="494"/>
    </location>
</feature>
<dbReference type="Proteomes" id="UP000249789">
    <property type="component" value="Unassembled WGS sequence"/>
</dbReference>
<feature type="compositionally biased region" description="Polar residues" evidence="1">
    <location>
        <begin position="8"/>
        <end position="18"/>
    </location>
</feature>
<gene>
    <name evidence="2" type="ORF">BO72DRAFT_515940</name>
</gene>
<feature type="region of interest" description="Disordered" evidence="1">
    <location>
        <begin position="1"/>
        <end position="26"/>
    </location>
</feature>
<dbReference type="EMBL" id="KZ824668">
    <property type="protein sequence ID" value="RAK74457.1"/>
    <property type="molecule type" value="Genomic_DNA"/>
</dbReference>
<accession>A0A8G1RL65</accession>
<dbReference type="RefSeq" id="XP_040798467.1">
    <property type="nucleotide sequence ID" value="XM_040949564.1"/>
</dbReference>
<feature type="region of interest" description="Disordered" evidence="1">
    <location>
        <begin position="396"/>
        <end position="429"/>
    </location>
</feature>
<reference evidence="2 3" key="1">
    <citation type="submission" date="2018-02" db="EMBL/GenBank/DDBJ databases">
        <title>The genomes of Aspergillus section Nigri reveals drivers in fungal speciation.</title>
        <authorList>
            <consortium name="DOE Joint Genome Institute"/>
            <person name="Vesth T.C."/>
            <person name="Nybo J."/>
            <person name="Theobald S."/>
            <person name="Brandl J."/>
            <person name="Frisvad J.C."/>
            <person name="Nielsen K.F."/>
            <person name="Lyhne E.K."/>
            <person name="Kogle M.E."/>
            <person name="Kuo A."/>
            <person name="Riley R."/>
            <person name="Clum A."/>
            <person name="Nolan M."/>
            <person name="Lipzen A."/>
            <person name="Salamov A."/>
            <person name="Henrissat B."/>
            <person name="Wiebenga A."/>
            <person name="De vries R.P."/>
            <person name="Grigoriev I.V."/>
            <person name="Mortensen U.H."/>
            <person name="Andersen M.R."/>
            <person name="Baker S.E."/>
        </authorList>
    </citation>
    <scope>NUCLEOTIDE SEQUENCE [LARGE SCALE GENOMIC DNA]</scope>
    <source>
        <strain evidence="2 3">CBS 313.89</strain>
    </source>
</reference>
<feature type="region of interest" description="Disordered" evidence="1">
    <location>
        <begin position="152"/>
        <end position="174"/>
    </location>
</feature>
<sequence>MPVPSVATLASRTPSLPSSPHAHRFSVGRKHPVNHDLVSPRLIPLVQLKRPADEYPSQPMDISSDLFKHPSKEELDIMWHKATEEIAAMQKHEVTEVAAAAVTSTRKNSLFSNLEHYEDEDLDDDINDLIHTGRAYSRCSDDLSEDQFWPAEEDSTRSRAMLRSTATTPCSSGTSSIVETNLECLTHEVLQNSQYQCDEDASSAYRAHRTEAYVHTISSSAWWASPSPSDCSLTDKTENHRMTEEMLQNHYQMELEAERRAIRRAIKSRPRLHTTPSPTPSIDPAPSTRFLAEQDFLLYLRRIDAKQDRMMTPAQRNWPICEHQQTLLGIQQALLQEQQTLIDDQKVMIANQQALLADQKTLLTDQQTLLADQHALLSNRETTIRTLQRQQSWSPVIDSPMLAPPPSAKSTCAPSRAPTPSPNCNNHRAPRHPRCQALLTNQEISIRTLANQRDLALVIDPGMLAPPPSANSTCASTRAPTPTSADNEDDHQQAVPSWASTTWLPYRPRVRV</sequence>
<keyword evidence="3" id="KW-1185">Reference proteome</keyword>
<protein>
    <submittedName>
        <fullName evidence="2">Uncharacterized protein</fullName>
    </submittedName>
</protein>